<gene>
    <name evidence="5" type="ORF">IV203_034702</name>
</gene>
<evidence type="ECO:0000313" key="6">
    <source>
        <dbReference type="Proteomes" id="UP000693970"/>
    </source>
</evidence>
<keyword evidence="2" id="KW-0804">Transcription</keyword>
<evidence type="ECO:0000259" key="4">
    <source>
        <dbReference type="PROSITE" id="PS51151"/>
    </source>
</evidence>
<sequence length="249" mass="26585">MTSGGRPGGRDESRQPQKSIHIKARLCCMISKLRQGDKDRQPPPSATTRETLLLQYHQNLPPKQGPFALPLCLCSVIHRHNNKDKMAEADIADARAKMIAKRFGGASTSTGGKGSIRRKKKVATRSASAQSDAKLSTTLKKLGANNIPGIEEVNLFKDDGKVIHFQSPKVQASIAANTYIISGPSETKPLQELLPSIVSQLGMDNLSQLQSMAAQAGAAGAEAAAAGDDDDDDVPDLVEGNFEEVSEQS</sequence>
<proteinExistence type="inferred from homology"/>
<reference evidence="5" key="2">
    <citation type="submission" date="2021-04" db="EMBL/GenBank/DDBJ databases">
        <authorList>
            <person name="Podell S."/>
        </authorList>
    </citation>
    <scope>NUCLEOTIDE SEQUENCE</scope>
    <source>
        <strain evidence="5">Hildebrandi</strain>
    </source>
</reference>
<dbReference type="PROSITE" id="PS51151">
    <property type="entry name" value="NAC_AB"/>
    <property type="match status" value="1"/>
</dbReference>
<reference evidence="5" key="1">
    <citation type="journal article" date="2021" name="Sci. Rep.">
        <title>Diploid genomic architecture of Nitzschia inconspicua, an elite biomass production diatom.</title>
        <authorList>
            <person name="Oliver A."/>
            <person name="Podell S."/>
            <person name="Pinowska A."/>
            <person name="Traller J.C."/>
            <person name="Smith S.R."/>
            <person name="McClure R."/>
            <person name="Beliaev A."/>
            <person name="Bohutskyi P."/>
            <person name="Hill E.A."/>
            <person name="Rabines A."/>
            <person name="Zheng H."/>
            <person name="Allen L.Z."/>
            <person name="Kuo A."/>
            <person name="Grigoriev I.V."/>
            <person name="Allen A.E."/>
            <person name="Hazlebeck D."/>
            <person name="Allen E.E."/>
        </authorList>
    </citation>
    <scope>NUCLEOTIDE SEQUENCE</scope>
    <source>
        <strain evidence="5">Hildebrandi</strain>
    </source>
</reference>
<keyword evidence="6" id="KW-1185">Reference proteome</keyword>
<organism evidence="5 6">
    <name type="scientific">Nitzschia inconspicua</name>
    <dbReference type="NCBI Taxonomy" id="303405"/>
    <lineage>
        <taxon>Eukaryota</taxon>
        <taxon>Sar</taxon>
        <taxon>Stramenopiles</taxon>
        <taxon>Ochrophyta</taxon>
        <taxon>Bacillariophyta</taxon>
        <taxon>Bacillariophyceae</taxon>
        <taxon>Bacillariophycidae</taxon>
        <taxon>Bacillariales</taxon>
        <taxon>Bacillariaceae</taxon>
        <taxon>Nitzschia</taxon>
    </lineage>
</organism>
<evidence type="ECO:0000256" key="3">
    <source>
        <dbReference type="SAM" id="MobiDB-lite"/>
    </source>
</evidence>
<comment type="similarity">
    <text evidence="1 2">Belongs to the NAC-beta family.</text>
</comment>
<evidence type="ECO:0000256" key="1">
    <source>
        <dbReference type="ARBA" id="ARBA00005296"/>
    </source>
</evidence>
<comment type="subunit">
    <text evidence="2">Part of the nascent polypeptide-associated complex (NAC).</text>
</comment>
<dbReference type="AlphaFoldDB" id="A0A9K3LDA3"/>
<dbReference type="SMART" id="SM01407">
    <property type="entry name" value="NAC"/>
    <property type="match status" value="1"/>
</dbReference>
<comment type="caution">
    <text evidence="5">The sequence shown here is derived from an EMBL/GenBank/DDBJ whole genome shotgun (WGS) entry which is preliminary data.</text>
</comment>
<dbReference type="Proteomes" id="UP000693970">
    <property type="component" value="Unassembled WGS sequence"/>
</dbReference>
<name>A0A9K3LDA3_9STRA</name>
<dbReference type="FunFam" id="2.20.70.30:FF:000001">
    <property type="entry name" value="Transcription factor BTF3 homolog"/>
    <property type="match status" value="1"/>
</dbReference>
<dbReference type="Pfam" id="PF01849">
    <property type="entry name" value="NAC"/>
    <property type="match status" value="1"/>
</dbReference>
<accession>A0A9K3LDA3</accession>
<dbReference type="OrthoDB" id="8033832at2759"/>
<keyword evidence="2" id="KW-0805">Transcription regulation</keyword>
<feature type="domain" description="NAC-A/B" evidence="4">
    <location>
        <begin position="129"/>
        <end position="194"/>
    </location>
</feature>
<dbReference type="CDD" id="cd22055">
    <property type="entry name" value="NAC_BTF3"/>
    <property type="match status" value="1"/>
</dbReference>
<dbReference type="PANTHER" id="PTHR10351">
    <property type="entry name" value="TRANSCRIPTION FACTOR BTF3 FAMILY MEMBER"/>
    <property type="match status" value="1"/>
</dbReference>
<dbReference type="InterPro" id="IPR039370">
    <property type="entry name" value="BTF3"/>
</dbReference>
<feature type="region of interest" description="Disordered" evidence="3">
    <location>
        <begin position="104"/>
        <end position="129"/>
    </location>
</feature>
<evidence type="ECO:0000313" key="5">
    <source>
        <dbReference type="EMBL" id="KAG7359604.1"/>
    </source>
</evidence>
<evidence type="ECO:0000256" key="2">
    <source>
        <dbReference type="RuleBase" id="RU361272"/>
    </source>
</evidence>
<dbReference type="EMBL" id="JAGRRH010000013">
    <property type="protein sequence ID" value="KAG7359604.1"/>
    <property type="molecule type" value="Genomic_DNA"/>
</dbReference>
<protein>
    <recommendedName>
        <fullName evidence="2">Nascent polypeptide-associated complex subunit beta</fullName>
    </recommendedName>
</protein>
<dbReference type="InterPro" id="IPR002715">
    <property type="entry name" value="Nas_poly-pep-assoc_cplx_dom"/>
</dbReference>
<feature type="compositionally biased region" description="Acidic residues" evidence="3">
    <location>
        <begin position="227"/>
        <end position="249"/>
    </location>
</feature>
<feature type="region of interest" description="Disordered" evidence="3">
    <location>
        <begin position="220"/>
        <end position="249"/>
    </location>
</feature>